<organism evidence="2 3">
    <name type="scientific">Nitrosospira briensis</name>
    <dbReference type="NCBI Taxonomy" id="35799"/>
    <lineage>
        <taxon>Bacteria</taxon>
        <taxon>Pseudomonadati</taxon>
        <taxon>Pseudomonadota</taxon>
        <taxon>Betaproteobacteria</taxon>
        <taxon>Nitrosomonadales</taxon>
        <taxon>Nitrosomonadaceae</taxon>
        <taxon>Nitrosospira</taxon>
    </lineage>
</organism>
<reference evidence="3" key="1">
    <citation type="submission" date="2016-10" db="EMBL/GenBank/DDBJ databases">
        <authorList>
            <person name="Varghese N."/>
        </authorList>
    </citation>
    <scope>NUCLEOTIDE SEQUENCE [LARGE SCALE GENOMIC DNA]</scope>
    <source>
        <strain evidence="3">Nsp8</strain>
    </source>
</reference>
<name>A0A1I5A2A5_9PROT</name>
<evidence type="ECO:0000256" key="1">
    <source>
        <dbReference type="SAM" id="Phobius"/>
    </source>
</evidence>
<feature type="transmembrane region" description="Helical" evidence="1">
    <location>
        <begin position="28"/>
        <end position="46"/>
    </location>
</feature>
<keyword evidence="1" id="KW-1133">Transmembrane helix</keyword>
<evidence type="ECO:0000313" key="2">
    <source>
        <dbReference type="EMBL" id="SFN56369.1"/>
    </source>
</evidence>
<keyword evidence="1" id="KW-0472">Membrane</keyword>
<dbReference type="AlphaFoldDB" id="A0A1I5A2A5"/>
<evidence type="ECO:0000313" key="3">
    <source>
        <dbReference type="Proteomes" id="UP000183107"/>
    </source>
</evidence>
<gene>
    <name evidence="2" type="ORF">SAMN05216386_1166</name>
</gene>
<accession>A0A1I5A2A5</accession>
<keyword evidence="3" id="KW-1185">Reference proteome</keyword>
<sequence length="50" mass="5426">MHPAAENLTYVQRAMGIVRAAALLRRRFIAGTFIFGSLTTPGLAYFNPSG</sequence>
<dbReference type="EMBL" id="FOVJ01000002">
    <property type="protein sequence ID" value="SFN56369.1"/>
    <property type="molecule type" value="Genomic_DNA"/>
</dbReference>
<keyword evidence="1" id="KW-0812">Transmembrane</keyword>
<dbReference type="Proteomes" id="UP000183107">
    <property type="component" value="Unassembled WGS sequence"/>
</dbReference>
<proteinExistence type="predicted"/>
<protein>
    <submittedName>
        <fullName evidence="2">Uncharacterized protein</fullName>
    </submittedName>
</protein>